<evidence type="ECO:0000256" key="1">
    <source>
        <dbReference type="SAM" id="MobiDB-lite"/>
    </source>
</evidence>
<feature type="domain" description="Flagellar hook-length control protein-like C-terminal" evidence="2">
    <location>
        <begin position="226"/>
        <end position="302"/>
    </location>
</feature>
<evidence type="ECO:0000313" key="3">
    <source>
        <dbReference type="EMBL" id="OEO31079.1"/>
    </source>
</evidence>
<accession>A0A1E5XR62</accession>
<dbReference type="InterPro" id="IPR038610">
    <property type="entry name" value="FliK-like_C_sf"/>
</dbReference>
<feature type="region of interest" description="Disordered" evidence="1">
    <location>
        <begin position="129"/>
        <end position="155"/>
    </location>
</feature>
<organism evidence="3 4">
    <name type="scientific">Devosia insulae DS-56</name>
    <dbReference type="NCBI Taxonomy" id="1116389"/>
    <lineage>
        <taxon>Bacteria</taxon>
        <taxon>Pseudomonadati</taxon>
        <taxon>Pseudomonadota</taxon>
        <taxon>Alphaproteobacteria</taxon>
        <taxon>Hyphomicrobiales</taxon>
        <taxon>Devosiaceae</taxon>
        <taxon>Devosia</taxon>
    </lineage>
</organism>
<gene>
    <name evidence="3" type="ORF">VW23_018100</name>
</gene>
<sequence length="316" mass="32997">MVAPPISTPRPAPLPTSPPLAQILADPVQAAARQDSVLPLIARLATLATPTAAALPRPALEAIAMLLGTRLDLNRAPPDGKMLRDAVLRTGIITEPGIRTPTDAKSALLQLRSALSGFLGGEVEAVAPVTRRPPPPLKGEPVRAPSTQPAPPLAEEPVETARQLLGHADAALSRVKLLQLASNPADAARPNAMAPAAEFRVEVPMQLGAETGILQLLVERDGKHKRTPAERGWRMRFALNFAATGEVGAEVALLGRSANVSLWAADPATADALEAMLPELAPALARHGLDVGSIRVRRGAPQAAVRATGQLLDSAR</sequence>
<dbReference type="AlphaFoldDB" id="A0A1E5XR62"/>
<name>A0A1E5XR62_9HYPH</name>
<evidence type="ECO:0000259" key="2">
    <source>
        <dbReference type="Pfam" id="PF02120"/>
    </source>
</evidence>
<dbReference type="Proteomes" id="UP000095463">
    <property type="component" value="Unassembled WGS sequence"/>
</dbReference>
<protein>
    <recommendedName>
        <fullName evidence="2">Flagellar hook-length control protein-like C-terminal domain-containing protein</fullName>
    </recommendedName>
</protein>
<dbReference type="Pfam" id="PF02120">
    <property type="entry name" value="Flg_hook"/>
    <property type="match status" value="1"/>
</dbReference>
<reference evidence="3 4" key="1">
    <citation type="journal article" date="2015" name="Genome Announc.">
        <title>Genome Assemblies of Three Soil-Associated Devosia species: D. insulae, D. limi, and D. soli.</title>
        <authorList>
            <person name="Hassan Y.I."/>
            <person name="Lepp D."/>
            <person name="Zhou T."/>
        </authorList>
    </citation>
    <scope>NUCLEOTIDE SEQUENCE [LARGE SCALE GENOMIC DNA]</scope>
    <source>
        <strain evidence="3 4">DS-56</strain>
    </source>
</reference>
<dbReference type="InterPro" id="IPR021136">
    <property type="entry name" value="Flagellar_hook_control-like_C"/>
</dbReference>
<evidence type="ECO:0000313" key="4">
    <source>
        <dbReference type="Proteomes" id="UP000095463"/>
    </source>
</evidence>
<comment type="caution">
    <text evidence="3">The sequence shown here is derived from an EMBL/GenBank/DDBJ whole genome shotgun (WGS) entry which is preliminary data.</text>
</comment>
<dbReference type="EMBL" id="LAJE02000172">
    <property type="protein sequence ID" value="OEO31079.1"/>
    <property type="molecule type" value="Genomic_DNA"/>
</dbReference>
<dbReference type="Gene3D" id="3.30.750.140">
    <property type="match status" value="1"/>
</dbReference>
<keyword evidence="4" id="KW-1185">Reference proteome</keyword>
<proteinExistence type="predicted"/>